<evidence type="ECO:0000313" key="1">
    <source>
        <dbReference type="EMBL" id="KAA6387846.1"/>
    </source>
</evidence>
<organism evidence="1 2">
    <name type="scientific">Streblomastix strix</name>
    <dbReference type="NCBI Taxonomy" id="222440"/>
    <lineage>
        <taxon>Eukaryota</taxon>
        <taxon>Metamonada</taxon>
        <taxon>Preaxostyla</taxon>
        <taxon>Oxymonadida</taxon>
        <taxon>Streblomastigidae</taxon>
        <taxon>Streblomastix</taxon>
    </lineage>
</organism>
<evidence type="ECO:0000313" key="2">
    <source>
        <dbReference type="Proteomes" id="UP000324800"/>
    </source>
</evidence>
<name>A0A5J4W026_9EUKA</name>
<gene>
    <name evidence="1" type="ORF">EZS28_016625</name>
</gene>
<proteinExistence type="predicted"/>
<protein>
    <submittedName>
        <fullName evidence="1">Uncharacterized protein</fullName>
    </submittedName>
</protein>
<accession>A0A5J4W026</accession>
<comment type="caution">
    <text evidence="1">The sequence shown here is derived from an EMBL/GenBank/DDBJ whole genome shotgun (WGS) entry which is preliminary data.</text>
</comment>
<dbReference type="Proteomes" id="UP000324800">
    <property type="component" value="Unassembled WGS sequence"/>
</dbReference>
<reference evidence="1 2" key="1">
    <citation type="submission" date="2019-03" db="EMBL/GenBank/DDBJ databases">
        <title>Single cell metagenomics reveals metabolic interactions within the superorganism composed of flagellate Streblomastix strix and complex community of Bacteroidetes bacteria on its surface.</title>
        <authorList>
            <person name="Treitli S.C."/>
            <person name="Kolisko M."/>
            <person name="Husnik F."/>
            <person name="Keeling P."/>
            <person name="Hampl V."/>
        </authorList>
    </citation>
    <scope>NUCLEOTIDE SEQUENCE [LARGE SCALE GENOMIC DNA]</scope>
    <source>
        <strain evidence="1">ST1C</strain>
    </source>
</reference>
<dbReference type="AlphaFoldDB" id="A0A5J4W026"/>
<sequence length="152" mass="17397">MKGKQDPYGKGKVPTNYQRLYLHQHYKSAYVPTMTEEFNQSNGGDLRKLKGAYMFVAAATWDLVLRNLLKIIDTQVNLDTASKKTVQQAARVNRNEIAAKYFGIVDEDEVKLATIVRNLYNKVAQFTYWQNEVKQLQLGYAAPASQMQVDEE</sequence>
<dbReference type="EMBL" id="SNRW01004215">
    <property type="protein sequence ID" value="KAA6387846.1"/>
    <property type="molecule type" value="Genomic_DNA"/>
</dbReference>